<dbReference type="HOGENOM" id="CLU_003703_7_1_1"/>
<dbReference type="InParanoid" id="A0A0D0A1U0"/>
<name>A0A0D0A1U0_9AGAM</name>
<feature type="non-terminal residue" evidence="1">
    <location>
        <position position="67"/>
    </location>
</feature>
<organism evidence="1 2">
    <name type="scientific">Suillus luteus UH-Slu-Lm8-n1</name>
    <dbReference type="NCBI Taxonomy" id="930992"/>
    <lineage>
        <taxon>Eukaryota</taxon>
        <taxon>Fungi</taxon>
        <taxon>Dikarya</taxon>
        <taxon>Basidiomycota</taxon>
        <taxon>Agaricomycotina</taxon>
        <taxon>Agaricomycetes</taxon>
        <taxon>Agaricomycetidae</taxon>
        <taxon>Boletales</taxon>
        <taxon>Suillineae</taxon>
        <taxon>Suillaceae</taxon>
        <taxon>Suillus</taxon>
    </lineage>
</organism>
<sequence>WAEEVKLLHEEMRRVLQFLRWYAAWWHEKGCEPTPDATAKNEGLLAYACCQAQLRHDLADSFEKKWK</sequence>
<dbReference type="OrthoDB" id="2670886at2759"/>
<evidence type="ECO:0000313" key="1">
    <source>
        <dbReference type="EMBL" id="KIK35736.1"/>
    </source>
</evidence>
<accession>A0A0D0A1U0</accession>
<dbReference type="STRING" id="930992.A0A0D0A1U0"/>
<reference evidence="2" key="2">
    <citation type="submission" date="2015-01" db="EMBL/GenBank/DDBJ databases">
        <title>Evolutionary Origins and Diversification of the Mycorrhizal Mutualists.</title>
        <authorList>
            <consortium name="DOE Joint Genome Institute"/>
            <consortium name="Mycorrhizal Genomics Consortium"/>
            <person name="Kohler A."/>
            <person name="Kuo A."/>
            <person name="Nagy L.G."/>
            <person name="Floudas D."/>
            <person name="Copeland A."/>
            <person name="Barry K.W."/>
            <person name="Cichocki N."/>
            <person name="Veneault-Fourrey C."/>
            <person name="LaButti K."/>
            <person name="Lindquist E.A."/>
            <person name="Lipzen A."/>
            <person name="Lundell T."/>
            <person name="Morin E."/>
            <person name="Murat C."/>
            <person name="Riley R."/>
            <person name="Ohm R."/>
            <person name="Sun H."/>
            <person name="Tunlid A."/>
            <person name="Henrissat B."/>
            <person name="Grigoriev I.V."/>
            <person name="Hibbett D.S."/>
            <person name="Martin F."/>
        </authorList>
    </citation>
    <scope>NUCLEOTIDE SEQUENCE [LARGE SCALE GENOMIC DNA]</scope>
    <source>
        <strain evidence="2">UH-Slu-Lm8-n1</strain>
    </source>
</reference>
<dbReference type="Proteomes" id="UP000054485">
    <property type="component" value="Unassembled WGS sequence"/>
</dbReference>
<protein>
    <submittedName>
        <fullName evidence="1">Unplaced genomic scaffold CY34scaffold_462, whole genome shotgun sequence</fullName>
    </submittedName>
</protein>
<evidence type="ECO:0000313" key="2">
    <source>
        <dbReference type="Proteomes" id="UP000054485"/>
    </source>
</evidence>
<reference evidence="1 2" key="1">
    <citation type="submission" date="2014-04" db="EMBL/GenBank/DDBJ databases">
        <authorList>
            <consortium name="DOE Joint Genome Institute"/>
            <person name="Kuo A."/>
            <person name="Ruytinx J."/>
            <person name="Rineau F."/>
            <person name="Colpaert J."/>
            <person name="Kohler A."/>
            <person name="Nagy L.G."/>
            <person name="Floudas D."/>
            <person name="Copeland A."/>
            <person name="Barry K.W."/>
            <person name="Cichocki N."/>
            <person name="Veneault-Fourrey C."/>
            <person name="LaButti K."/>
            <person name="Lindquist E.A."/>
            <person name="Lipzen A."/>
            <person name="Lundell T."/>
            <person name="Morin E."/>
            <person name="Murat C."/>
            <person name="Sun H."/>
            <person name="Tunlid A."/>
            <person name="Henrissat B."/>
            <person name="Grigoriev I.V."/>
            <person name="Hibbett D.S."/>
            <person name="Martin F."/>
            <person name="Nordberg H.P."/>
            <person name="Cantor M.N."/>
            <person name="Hua S.X."/>
        </authorList>
    </citation>
    <scope>NUCLEOTIDE SEQUENCE [LARGE SCALE GENOMIC DNA]</scope>
    <source>
        <strain evidence="1 2">UH-Slu-Lm8-n1</strain>
    </source>
</reference>
<keyword evidence="2" id="KW-1185">Reference proteome</keyword>
<dbReference type="EMBL" id="KN835593">
    <property type="protein sequence ID" value="KIK35736.1"/>
    <property type="molecule type" value="Genomic_DNA"/>
</dbReference>
<gene>
    <name evidence="1" type="ORF">CY34DRAFT_36855</name>
</gene>
<dbReference type="AlphaFoldDB" id="A0A0D0A1U0"/>
<feature type="non-terminal residue" evidence="1">
    <location>
        <position position="1"/>
    </location>
</feature>
<proteinExistence type="predicted"/>